<gene>
    <name evidence="1" type="ORF">OU798_09590</name>
</gene>
<organism evidence="1 2">
    <name type="scientific">Draconibacterium aestuarii</name>
    <dbReference type="NCBI Taxonomy" id="2998507"/>
    <lineage>
        <taxon>Bacteria</taxon>
        <taxon>Pseudomonadati</taxon>
        <taxon>Bacteroidota</taxon>
        <taxon>Bacteroidia</taxon>
        <taxon>Marinilabiliales</taxon>
        <taxon>Prolixibacteraceae</taxon>
        <taxon>Draconibacterium</taxon>
    </lineage>
</organism>
<dbReference type="AlphaFoldDB" id="A0A9X3F4V1"/>
<accession>A0A9X3F4V1</accession>
<name>A0A9X3F4V1_9BACT</name>
<protein>
    <submittedName>
        <fullName evidence="1">Uncharacterized protein</fullName>
    </submittedName>
</protein>
<proteinExistence type="predicted"/>
<sequence>MASKKDLKKDIDLIMSLALSDCFYVLEYNTKVDEKAVYEIAGEIVQKHRELRLRAIHPDGKDNPKLVKTYYKTLIQDMLAAADSALEKLSAEVKKVAN</sequence>
<reference evidence="1" key="1">
    <citation type="submission" date="2022-11" db="EMBL/GenBank/DDBJ databases">
        <title>Marilongibacter aestuarii gen. nov., sp. nov., isolated from tidal flat sediment.</title>
        <authorList>
            <person name="Jiayan W."/>
        </authorList>
    </citation>
    <scope>NUCLEOTIDE SEQUENCE</scope>
    <source>
        <strain evidence="1">Z1-6</strain>
    </source>
</reference>
<dbReference type="EMBL" id="JAPOHD010000020">
    <property type="protein sequence ID" value="MCY1720594.1"/>
    <property type="molecule type" value="Genomic_DNA"/>
</dbReference>
<evidence type="ECO:0000313" key="1">
    <source>
        <dbReference type="EMBL" id="MCY1720594.1"/>
    </source>
</evidence>
<keyword evidence="2" id="KW-1185">Reference proteome</keyword>
<dbReference type="Proteomes" id="UP001145087">
    <property type="component" value="Unassembled WGS sequence"/>
</dbReference>
<comment type="caution">
    <text evidence="1">The sequence shown here is derived from an EMBL/GenBank/DDBJ whole genome shotgun (WGS) entry which is preliminary data.</text>
</comment>
<evidence type="ECO:0000313" key="2">
    <source>
        <dbReference type="Proteomes" id="UP001145087"/>
    </source>
</evidence>
<dbReference type="RefSeq" id="WP_343332928.1">
    <property type="nucleotide sequence ID" value="NZ_JAPOHD010000020.1"/>
</dbReference>